<reference evidence="1" key="1">
    <citation type="submission" date="2023-03" db="EMBL/GenBank/DDBJ databases">
        <title>Chromosome-scale reference genome and RAD-based genetic map of yellow starthistle (Centaurea solstitialis) reveal putative structural variation and QTLs associated with invader traits.</title>
        <authorList>
            <person name="Reatini B."/>
            <person name="Cang F.A."/>
            <person name="Jiang Q."/>
            <person name="Mckibben M.T.W."/>
            <person name="Barker M.S."/>
            <person name="Rieseberg L.H."/>
            <person name="Dlugosch K.M."/>
        </authorList>
    </citation>
    <scope>NUCLEOTIDE SEQUENCE</scope>
    <source>
        <strain evidence="1">CAN-66</strain>
        <tissue evidence="1">Leaf</tissue>
    </source>
</reference>
<sequence length="184" mass="20692">MALKSGSCQPVRTHCTTRIEERRVKESGLGKPLPKPPEVVHTRAQSCEPVVETAMIIYMGNIKDSGFRLMFSGKARGRQDIRTHAQAFGVPIAPPNADTDPSSSSKPKIAEMKKMYILPKKDTIFNPALNEKVKEEKGRPPGAKKWEEALNWLDCPSKTTNVHVSPHRQYDFRLESLQGHKRFS</sequence>
<evidence type="ECO:0000313" key="1">
    <source>
        <dbReference type="EMBL" id="KAJ9563524.1"/>
    </source>
</evidence>
<proteinExistence type="predicted"/>
<name>A0AA38WTB0_9ASTR</name>
<gene>
    <name evidence="1" type="ORF">OSB04_008684</name>
</gene>
<dbReference type="AlphaFoldDB" id="A0AA38WTB0"/>
<protein>
    <submittedName>
        <fullName evidence="1">Uncharacterized protein</fullName>
    </submittedName>
</protein>
<evidence type="ECO:0000313" key="2">
    <source>
        <dbReference type="Proteomes" id="UP001172457"/>
    </source>
</evidence>
<comment type="caution">
    <text evidence="1">The sequence shown here is derived from an EMBL/GenBank/DDBJ whole genome shotgun (WGS) entry which is preliminary data.</text>
</comment>
<keyword evidence="2" id="KW-1185">Reference proteome</keyword>
<dbReference type="EMBL" id="JARYMX010000002">
    <property type="protein sequence ID" value="KAJ9563524.1"/>
    <property type="molecule type" value="Genomic_DNA"/>
</dbReference>
<accession>A0AA38WTB0</accession>
<organism evidence="1 2">
    <name type="scientific">Centaurea solstitialis</name>
    <name type="common">yellow star-thistle</name>
    <dbReference type="NCBI Taxonomy" id="347529"/>
    <lineage>
        <taxon>Eukaryota</taxon>
        <taxon>Viridiplantae</taxon>
        <taxon>Streptophyta</taxon>
        <taxon>Embryophyta</taxon>
        <taxon>Tracheophyta</taxon>
        <taxon>Spermatophyta</taxon>
        <taxon>Magnoliopsida</taxon>
        <taxon>eudicotyledons</taxon>
        <taxon>Gunneridae</taxon>
        <taxon>Pentapetalae</taxon>
        <taxon>asterids</taxon>
        <taxon>campanulids</taxon>
        <taxon>Asterales</taxon>
        <taxon>Asteraceae</taxon>
        <taxon>Carduoideae</taxon>
        <taxon>Cardueae</taxon>
        <taxon>Centaureinae</taxon>
        <taxon>Centaurea</taxon>
    </lineage>
</organism>
<dbReference type="Proteomes" id="UP001172457">
    <property type="component" value="Chromosome 2"/>
</dbReference>